<organism evidence="2 3">
    <name type="scientific">Nonomuraea africana</name>
    <dbReference type="NCBI Taxonomy" id="46171"/>
    <lineage>
        <taxon>Bacteria</taxon>
        <taxon>Bacillati</taxon>
        <taxon>Actinomycetota</taxon>
        <taxon>Actinomycetes</taxon>
        <taxon>Streptosporangiales</taxon>
        <taxon>Streptosporangiaceae</taxon>
        <taxon>Nonomuraea</taxon>
    </lineage>
</organism>
<dbReference type="Proteomes" id="UP000661607">
    <property type="component" value="Unassembled WGS sequence"/>
</dbReference>
<dbReference type="RefSeq" id="WP_192774200.1">
    <property type="nucleotide sequence ID" value="NZ_JADBEF010000001.1"/>
</dbReference>
<name>A0ABR9K9Z1_9ACTN</name>
<evidence type="ECO:0000313" key="2">
    <source>
        <dbReference type="EMBL" id="MBE1558832.1"/>
    </source>
</evidence>
<proteinExistence type="predicted"/>
<gene>
    <name evidence="2" type="ORF">H4W81_001611</name>
</gene>
<sequence length="137" mass="15306">MIDWLDTDDHQGSRLSSPHRGALNHLPVYRATTVSPAENASALLWDRPEEDVNGNWLPPTVRCDNEPMGPGSLPSFPEHMRVRYHGACIFPDVSRIYQTDVNHVKRGPVAAHIWKAFNKPDETIPLKPPGTKIIPGN</sequence>
<keyword evidence="3" id="KW-1185">Reference proteome</keyword>
<evidence type="ECO:0000313" key="3">
    <source>
        <dbReference type="Proteomes" id="UP000661607"/>
    </source>
</evidence>
<accession>A0ABR9K9Z1</accession>
<feature type="region of interest" description="Disordered" evidence="1">
    <location>
        <begin position="1"/>
        <end position="21"/>
    </location>
</feature>
<reference evidence="2 3" key="1">
    <citation type="submission" date="2020-10" db="EMBL/GenBank/DDBJ databases">
        <title>Sequencing the genomes of 1000 actinobacteria strains.</title>
        <authorList>
            <person name="Klenk H.-P."/>
        </authorList>
    </citation>
    <scope>NUCLEOTIDE SEQUENCE [LARGE SCALE GENOMIC DNA]</scope>
    <source>
        <strain evidence="2 3">DSM 43748</strain>
    </source>
</reference>
<dbReference type="EMBL" id="JADBEF010000001">
    <property type="protein sequence ID" value="MBE1558832.1"/>
    <property type="molecule type" value="Genomic_DNA"/>
</dbReference>
<comment type="caution">
    <text evidence="2">The sequence shown here is derived from an EMBL/GenBank/DDBJ whole genome shotgun (WGS) entry which is preliminary data.</text>
</comment>
<protein>
    <submittedName>
        <fullName evidence="2">Uncharacterized protein</fullName>
    </submittedName>
</protein>
<evidence type="ECO:0000256" key="1">
    <source>
        <dbReference type="SAM" id="MobiDB-lite"/>
    </source>
</evidence>